<evidence type="ECO:0000313" key="3">
    <source>
        <dbReference type="EMBL" id="CAB4619379.1"/>
    </source>
</evidence>
<accession>A0A6J7G0L1</accession>
<dbReference type="EMBL" id="CAEZUD010000034">
    <property type="protein sequence ID" value="CAB4591621.1"/>
    <property type="molecule type" value="Genomic_DNA"/>
</dbReference>
<dbReference type="EMBL" id="CAFBME010000082">
    <property type="protein sequence ID" value="CAB4898885.1"/>
    <property type="molecule type" value="Genomic_DNA"/>
</dbReference>
<evidence type="ECO:0000313" key="2">
    <source>
        <dbReference type="EMBL" id="CAB4591621.1"/>
    </source>
</evidence>
<evidence type="ECO:0000313" key="4">
    <source>
        <dbReference type="EMBL" id="CAB4716166.1"/>
    </source>
</evidence>
<protein>
    <submittedName>
        <fullName evidence="5">Unannotated protein</fullName>
    </submittedName>
</protein>
<dbReference type="EMBL" id="CAFBPI010000011">
    <property type="protein sequence ID" value="CAB5007853.1"/>
    <property type="molecule type" value="Genomic_DNA"/>
</dbReference>
<sequence length="187" mass="20335">MLNNITPILESIHGAKAKCGATLLITIDGPAGSGKTVLAQEISDALSTLGQISTTIHMDSLYDGWENALTSSLTTMLRKRVLPALQEGKDFSLPYFDWLIGSYGPEENYQAAPITILEGVGASQRVTRQYSSVIVWIEAPLEIALERVLQRDGYDLEGPLKGFKKAELVHFSEEASKAASHHILHSA</sequence>
<dbReference type="SUPFAM" id="SSF52540">
    <property type="entry name" value="P-loop containing nucleoside triphosphate hydrolases"/>
    <property type="match status" value="1"/>
</dbReference>
<evidence type="ECO:0000313" key="6">
    <source>
        <dbReference type="EMBL" id="CAB4964310.1"/>
    </source>
</evidence>
<evidence type="ECO:0000313" key="1">
    <source>
        <dbReference type="EMBL" id="CAB4534845.1"/>
    </source>
</evidence>
<proteinExistence type="predicted"/>
<evidence type="ECO:0000313" key="5">
    <source>
        <dbReference type="EMBL" id="CAB4898885.1"/>
    </source>
</evidence>
<reference evidence="5" key="1">
    <citation type="submission" date="2020-05" db="EMBL/GenBank/DDBJ databases">
        <authorList>
            <person name="Chiriac C."/>
            <person name="Salcher M."/>
            <person name="Ghai R."/>
            <person name="Kavagutti S V."/>
        </authorList>
    </citation>
    <scope>NUCLEOTIDE SEQUENCE</scope>
</reference>
<dbReference type="AlphaFoldDB" id="A0A6J7G0L1"/>
<name>A0A6J7G0L1_9ZZZZ</name>
<organism evidence="5">
    <name type="scientific">freshwater metagenome</name>
    <dbReference type="NCBI Taxonomy" id="449393"/>
    <lineage>
        <taxon>unclassified sequences</taxon>
        <taxon>metagenomes</taxon>
        <taxon>ecological metagenomes</taxon>
    </lineage>
</organism>
<dbReference type="EMBL" id="CAEZUY010000106">
    <property type="protein sequence ID" value="CAB4619379.1"/>
    <property type="molecule type" value="Genomic_DNA"/>
</dbReference>
<dbReference type="EMBL" id="CAEZSC010000034">
    <property type="protein sequence ID" value="CAB4534845.1"/>
    <property type="molecule type" value="Genomic_DNA"/>
</dbReference>
<dbReference type="Pfam" id="PF13238">
    <property type="entry name" value="AAA_18"/>
    <property type="match status" value="1"/>
</dbReference>
<dbReference type="InterPro" id="IPR027417">
    <property type="entry name" value="P-loop_NTPase"/>
</dbReference>
<dbReference type="Gene3D" id="3.40.50.300">
    <property type="entry name" value="P-loop containing nucleotide triphosphate hydrolases"/>
    <property type="match status" value="1"/>
</dbReference>
<dbReference type="EMBL" id="CAFBNS010000140">
    <property type="protein sequence ID" value="CAB4964310.1"/>
    <property type="molecule type" value="Genomic_DNA"/>
</dbReference>
<gene>
    <name evidence="1" type="ORF">UFOPK1380_00680</name>
    <name evidence="2" type="ORF">UFOPK1778_00735</name>
    <name evidence="3" type="ORF">UFOPK1863_00931</name>
    <name evidence="4" type="ORF">UFOPK2689_00225</name>
    <name evidence="5" type="ORF">UFOPK3555_00798</name>
    <name evidence="6" type="ORF">UFOPK3874_00771</name>
    <name evidence="7" type="ORF">UFOPK4095_00290</name>
</gene>
<dbReference type="EMBL" id="CAEZYL010000006">
    <property type="protein sequence ID" value="CAB4716166.1"/>
    <property type="molecule type" value="Genomic_DNA"/>
</dbReference>
<evidence type="ECO:0000313" key="7">
    <source>
        <dbReference type="EMBL" id="CAB5007853.1"/>
    </source>
</evidence>